<gene>
    <name evidence="5" type="ORF">SCHPADRAFT_887035</name>
</gene>
<name>A0A0H2S0N9_9AGAM</name>
<dbReference type="OrthoDB" id="1898221at2759"/>
<dbReference type="PANTHER" id="PTHR24096">
    <property type="entry name" value="LONG-CHAIN-FATTY-ACID--COA LIGASE"/>
    <property type="match status" value="1"/>
</dbReference>
<reference evidence="5 6" key="1">
    <citation type="submission" date="2015-04" db="EMBL/GenBank/DDBJ databases">
        <title>Complete genome sequence of Schizopora paradoxa KUC8140, a cosmopolitan wood degrader in East Asia.</title>
        <authorList>
            <consortium name="DOE Joint Genome Institute"/>
            <person name="Min B."/>
            <person name="Park H."/>
            <person name="Jang Y."/>
            <person name="Kim J.-J."/>
            <person name="Kim K.H."/>
            <person name="Pangilinan J."/>
            <person name="Lipzen A."/>
            <person name="Riley R."/>
            <person name="Grigoriev I.V."/>
            <person name="Spatafora J.W."/>
            <person name="Choi I.-G."/>
        </authorList>
    </citation>
    <scope>NUCLEOTIDE SEQUENCE [LARGE SCALE GENOMIC DNA]</scope>
    <source>
        <strain evidence="5 6">KUC8140</strain>
    </source>
</reference>
<dbReference type="InParanoid" id="A0A0H2S0N9"/>
<dbReference type="SUPFAM" id="SSF56801">
    <property type="entry name" value="Acetyl-CoA synthetase-like"/>
    <property type="match status" value="1"/>
</dbReference>
<evidence type="ECO:0000313" key="5">
    <source>
        <dbReference type="EMBL" id="KLO17402.1"/>
    </source>
</evidence>
<feature type="domain" description="AMP-dependent synthetase/ligase" evidence="3">
    <location>
        <begin position="27"/>
        <end position="414"/>
    </location>
</feature>
<dbReference type="GO" id="GO:0016405">
    <property type="term" value="F:CoA-ligase activity"/>
    <property type="evidence" value="ECO:0007669"/>
    <property type="project" value="TreeGrafter"/>
</dbReference>
<evidence type="ECO:0000313" key="6">
    <source>
        <dbReference type="Proteomes" id="UP000053477"/>
    </source>
</evidence>
<dbReference type="InterPro" id="IPR042099">
    <property type="entry name" value="ANL_N_sf"/>
</dbReference>
<dbReference type="PANTHER" id="PTHR24096:SF149">
    <property type="entry name" value="AMP-BINDING DOMAIN-CONTAINING PROTEIN-RELATED"/>
    <property type="match status" value="1"/>
</dbReference>
<dbReference type="Gene3D" id="3.30.300.30">
    <property type="match status" value="1"/>
</dbReference>
<dbReference type="InterPro" id="IPR020845">
    <property type="entry name" value="AMP-binding_CS"/>
</dbReference>
<evidence type="ECO:0000256" key="1">
    <source>
        <dbReference type="ARBA" id="ARBA00006432"/>
    </source>
</evidence>
<comment type="similarity">
    <text evidence="1">Belongs to the ATP-dependent AMP-binding enzyme family.</text>
</comment>
<dbReference type="InterPro" id="IPR045851">
    <property type="entry name" value="AMP-bd_C_sf"/>
</dbReference>
<protein>
    <submittedName>
        <fullName evidence="5">Acetyl-CoA synthetase-like protein</fullName>
    </submittedName>
</protein>
<dbReference type="InterPro" id="IPR000873">
    <property type="entry name" value="AMP-dep_synth/lig_dom"/>
</dbReference>
<feature type="domain" description="AMP-binding enzyme C-terminal" evidence="4">
    <location>
        <begin position="465"/>
        <end position="555"/>
    </location>
</feature>
<keyword evidence="2" id="KW-0436">Ligase</keyword>
<dbReference type="Pfam" id="PF13193">
    <property type="entry name" value="AMP-binding_C"/>
    <property type="match status" value="1"/>
</dbReference>
<dbReference type="AlphaFoldDB" id="A0A0H2S0N9"/>
<dbReference type="EMBL" id="KQ085905">
    <property type="protein sequence ID" value="KLO17402.1"/>
    <property type="molecule type" value="Genomic_DNA"/>
</dbReference>
<evidence type="ECO:0000259" key="4">
    <source>
        <dbReference type="Pfam" id="PF13193"/>
    </source>
</evidence>
<dbReference type="Pfam" id="PF00501">
    <property type="entry name" value="AMP-binding"/>
    <property type="match status" value="1"/>
</dbReference>
<dbReference type="Proteomes" id="UP000053477">
    <property type="component" value="Unassembled WGS sequence"/>
</dbReference>
<keyword evidence="6" id="KW-1185">Reference proteome</keyword>
<dbReference type="PROSITE" id="PS00455">
    <property type="entry name" value="AMP_BINDING"/>
    <property type="match status" value="1"/>
</dbReference>
<proteinExistence type="inferred from homology"/>
<organism evidence="5 6">
    <name type="scientific">Schizopora paradoxa</name>
    <dbReference type="NCBI Taxonomy" id="27342"/>
    <lineage>
        <taxon>Eukaryota</taxon>
        <taxon>Fungi</taxon>
        <taxon>Dikarya</taxon>
        <taxon>Basidiomycota</taxon>
        <taxon>Agaricomycotina</taxon>
        <taxon>Agaricomycetes</taxon>
        <taxon>Hymenochaetales</taxon>
        <taxon>Schizoporaceae</taxon>
        <taxon>Schizopora</taxon>
    </lineage>
</organism>
<dbReference type="InterPro" id="IPR025110">
    <property type="entry name" value="AMP-bd_C"/>
</dbReference>
<sequence length="583" mass="64192">MYIKPKFAPLPPRPHTNFHHVLFDSPQGKQYPRDHVLYIDGLTGEKQTFGQFYERVRDGATAVAAAKDDGGLGVRDGMVAIFASNCVEYSVVVHLCLVLAIPFALLPSKPTHTELVYLLRKSKATKLFVHPSLLQQALQAAKETGFSPRDIVLFGQSSKESINYPHLDDLIRNVRSKKLPRQDVVPAHKNTLAYLVFSSGTSGLPKGVMISHGNLSFCIQATIFWIMERNKVMPPPPGPSPILLCFLPMYHSYGLHYFTFLPFLAPSTLVILPRWNIDDALVAISKYKINSLFLVPSIVHQLATSPKTQKADVSSVLSAGSGGAFLPPETAKKLTEVFGSVPAVTQGYGLSEGTIGSIGRPAPGQFGIQPDEMCTGILIPGQEARIVREDGSEADFDESGELWVRGDNVALGYWGDEKATRETFTSDGWLRTGDLFRVDRREVFYYEDRLKDTLKISGAQVAPIEIELALRSHPEKLVVDVAVAGVPGHGRIADEKMPRAWIVLSEAGAALRSSKGESEVFSRLEKWTQSQLSRYKWLRGGMEIVNEIPKSPTGKTLRRVLVDEYVRRTAAANAKGEGAKAKL</sequence>
<evidence type="ECO:0000259" key="3">
    <source>
        <dbReference type="Pfam" id="PF00501"/>
    </source>
</evidence>
<evidence type="ECO:0000256" key="2">
    <source>
        <dbReference type="ARBA" id="ARBA00022598"/>
    </source>
</evidence>
<dbReference type="Gene3D" id="3.40.50.12780">
    <property type="entry name" value="N-terminal domain of ligase-like"/>
    <property type="match status" value="1"/>
</dbReference>
<dbReference type="STRING" id="27342.A0A0H2S0N9"/>
<accession>A0A0H2S0N9</accession>